<dbReference type="Proteomes" id="UP000199595">
    <property type="component" value="Unassembled WGS sequence"/>
</dbReference>
<keyword evidence="2" id="KW-1185">Reference proteome</keyword>
<gene>
    <name evidence="1" type="ORF">SAMN05444411_102257</name>
</gene>
<proteinExistence type="predicted"/>
<evidence type="ECO:0000313" key="2">
    <source>
        <dbReference type="Proteomes" id="UP000199595"/>
    </source>
</evidence>
<organism evidence="1 2">
    <name type="scientific">Lutibacter oricola</name>
    <dbReference type="NCBI Taxonomy" id="762486"/>
    <lineage>
        <taxon>Bacteria</taxon>
        <taxon>Pseudomonadati</taxon>
        <taxon>Bacteroidota</taxon>
        <taxon>Flavobacteriia</taxon>
        <taxon>Flavobacteriales</taxon>
        <taxon>Flavobacteriaceae</taxon>
        <taxon>Lutibacter</taxon>
    </lineage>
</organism>
<name>A0A1H2WPZ1_9FLAO</name>
<accession>A0A1H2WPZ1</accession>
<evidence type="ECO:0000313" key="1">
    <source>
        <dbReference type="EMBL" id="SDW82720.1"/>
    </source>
</evidence>
<dbReference type="STRING" id="762486.SAMN05444411_102257"/>
<dbReference type="EMBL" id="FNNJ01000002">
    <property type="protein sequence ID" value="SDW82720.1"/>
    <property type="molecule type" value="Genomic_DNA"/>
</dbReference>
<dbReference type="RefSeq" id="WP_090121105.1">
    <property type="nucleotide sequence ID" value="NZ_FNNJ01000002.1"/>
</dbReference>
<sequence>MKKIIRLFTALFLLFKVGIIEAQSNIDALYSLDHIKSITSINEQQGKLISSALIERQSSKTQAQDGTINDDIEKLYFEKLYSVLTIEQEESLIKSVINLEEVQNKTDQFFSKYVGSREFPSGYLQALKGRLKGFQNGLSYFDIKYAYNPDVLNDKRENIRKKRMDLIKVQNDALRKSIWFWNFNNDNCNDLYINHKNLFIAYHFYLELDDLDGALQTFVSKKIASLAESNKMINLATSVADCDAELIVEQFNQDPLIIKGLKEEIIDKVKEGLLQRLSERKPLIKRKSITNKINLKNLIEKKRSEIEEKKKHQAIDVLVDKAKKAGLDEDRVKEFVLLLEKKEKDMAVFRYNKKNVSSDLMEVNSQKSMQEIKKEFARDLAKLISKKEFAIILGNDLKVIADEKAAKELKKIAEKHELTETQYETISERVLLYYLNETIYNKYYFYDNQLLKQKLSGLKYHFEKDYKELMQNFEITIKNSKKAKKNKFQY</sequence>
<dbReference type="AlphaFoldDB" id="A0A1H2WPZ1"/>
<reference evidence="2" key="1">
    <citation type="submission" date="2016-10" db="EMBL/GenBank/DDBJ databases">
        <authorList>
            <person name="Varghese N."/>
            <person name="Submissions S."/>
        </authorList>
    </citation>
    <scope>NUCLEOTIDE SEQUENCE [LARGE SCALE GENOMIC DNA]</scope>
    <source>
        <strain evidence="2">DSM 24956</strain>
    </source>
</reference>
<protein>
    <submittedName>
        <fullName evidence="1">Uncharacterized protein</fullName>
    </submittedName>
</protein>